<feature type="signal peptide" evidence="8">
    <location>
        <begin position="1"/>
        <end position="24"/>
    </location>
</feature>
<protein>
    <recommendedName>
        <fullName evidence="9">Peptidase S8/S53 domain-containing protein</fullName>
    </recommendedName>
</protein>
<dbReference type="InterPro" id="IPR036852">
    <property type="entry name" value="Peptidase_S8/S53_dom_sf"/>
</dbReference>
<feature type="active site" description="Charge relay system" evidence="6">
    <location>
        <position position="347"/>
    </location>
</feature>
<dbReference type="PROSITE" id="PS00137">
    <property type="entry name" value="SUBTILASE_HIS"/>
    <property type="match status" value="1"/>
</dbReference>
<dbReference type="SUPFAM" id="SSF69318">
    <property type="entry name" value="Integrin alpha N-terminal domain"/>
    <property type="match status" value="1"/>
</dbReference>
<feature type="active site" description="Charge relay system" evidence="6">
    <location>
        <position position="182"/>
    </location>
</feature>
<evidence type="ECO:0000256" key="7">
    <source>
        <dbReference type="RuleBase" id="RU003355"/>
    </source>
</evidence>
<evidence type="ECO:0000256" key="6">
    <source>
        <dbReference type="PROSITE-ProRule" id="PRU01240"/>
    </source>
</evidence>
<dbReference type="PRINTS" id="PR00723">
    <property type="entry name" value="SUBTILISIN"/>
</dbReference>
<evidence type="ECO:0000313" key="11">
    <source>
        <dbReference type="Proteomes" id="UP000179164"/>
    </source>
</evidence>
<dbReference type="InterPro" id="IPR000209">
    <property type="entry name" value="Peptidase_S8/S53_dom"/>
</dbReference>
<dbReference type="PROSITE" id="PS00138">
    <property type="entry name" value="SUBTILASE_SER"/>
    <property type="match status" value="1"/>
</dbReference>
<evidence type="ECO:0000256" key="1">
    <source>
        <dbReference type="ARBA" id="ARBA00011073"/>
    </source>
</evidence>
<dbReference type="PANTHER" id="PTHR43399">
    <property type="entry name" value="SUBTILISIN-RELATED"/>
    <property type="match status" value="1"/>
</dbReference>
<feature type="chain" id="PRO_5009582034" description="Peptidase S8/S53 domain-containing protein" evidence="8">
    <location>
        <begin position="25"/>
        <end position="662"/>
    </location>
</feature>
<dbReference type="InterPro" id="IPR028994">
    <property type="entry name" value="Integrin_alpha_N"/>
</dbReference>
<feature type="domain" description="Peptidase S8/S53" evidence="9">
    <location>
        <begin position="111"/>
        <end position="384"/>
    </location>
</feature>
<evidence type="ECO:0000256" key="8">
    <source>
        <dbReference type="SAM" id="SignalP"/>
    </source>
</evidence>
<dbReference type="Gene3D" id="3.40.50.200">
    <property type="entry name" value="Peptidase S8/S53 domain"/>
    <property type="match status" value="1"/>
</dbReference>
<dbReference type="Pfam" id="PF01839">
    <property type="entry name" value="FG-GAP"/>
    <property type="match status" value="2"/>
</dbReference>
<evidence type="ECO:0000313" key="10">
    <source>
        <dbReference type="EMBL" id="OGY85040.1"/>
    </source>
</evidence>
<dbReference type="PANTHER" id="PTHR43399:SF4">
    <property type="entry name" value="CELL WALL-ASSOCIATED PROTEASE"/>
    <property type="match status" value="1"/>
</dbReference>
<evidence type="ECO:0000256" key="4">
    <source>
        <dbReference type="ARBA" id="ARBA00022801"/>
    </source>
</evidence>
<evidence type="ECO:0000256" key="2">
    <source>
        <dbReference type="ARBA" id="ARBA00022670"/>
    </source>
</evidence>
<dbReference type="Gene3D" id="2.130.10.130">
    <property type="entry name" value="Integrin alpha, N-terminal"/>
    <property type="match status" value="1"/>
</dbReference>
<evidence type="ECO:0000256" key="3">
    <source>
        <dbReference type="ARBA" id="ARBA00022729"/>
    </source>
</evidence>
<dbReference type="EMBL" id="MHKE01000002">
    <property type="protein sequence ID" value="OGY85040.1"/>
    <property type="molecule type" value="Genomic_DNA"/>
</dbReference>
<sequence>MREFRQVMVVLFFGALLIPAVCQATESDLSTREVLVKYRSDPHVKLIRLNSGVSYHDVIGGYALNPAIEYIEPNAEYRATLIPDDTYFASQWSLDIAGASQAWDSTTGDASVVIAIVDSGVQIDHPDLAANVWVNTDEIAGNAIDDDHNGYVDDRNGWDFAEDTQSPKPKFHDGWTTTGIHHGTVVAGIAAAVGNNAKGIAGVAYSATIMPIRVLDHTGHGSTLTVAEGVQYAAENGADIINLSFVGNTYSATLAGAISQARSQGILVVASAGNDGVDLDVSPRYPVCDDDVIGVAATDSSDQKTSFSNYGSCVDISAPGINMYGTVVYDVAQGLTEYYQTGWYGTSASAPFISGALALAKSHNLLQTAVNLETALGETAFDISTLNAGYANDLGAGRVNLSALLQSEQLSFIPGNIVVSREPGASPLLHVYNEAGDLTTNFYAFAENFTGGVHVATADLSGDGSKEILAGAGPGGAPHVRIHSSSGKLVGSFFAYNATFRGGVNVTAGDLDGNGTDEILAGAGNGGAPHVRIFNGQGDVIGFFYAYDPSFRGGVNVAAGDVNGDGTDEIITGAGPGGAPHVRIFSHKGVLVGQFFAYPTAFRGGVNVAAGDVNGDGTDEIITGAGPGGAPHVRVLNKDGALITQFYAFDVSERTGITVGGL</sequence>
<name>A0A1G2B9U7_9BACT</name>
<comment type="similarity">
    <text evidence="1 6 7">Belongs to the peptidase S8 family.</text>
</comment>
<keyword evidence="5 6" id="KW-0720">Serine protease</keyword>
<dbReference type="InterPro" id="IPR015500">
    <property type="entry name" value="Peptidase_S8_subtilisin-rel"/>
</dbReference>
<dbReference type="STRING" id="1798543.A2898_02825"/>
<proteinExistence type="inferred from homology"/>
<dbReference type="InterPro" id="IPR022398">
    <property type="entry name" value="Peptidase_S8_His-AS"/>
</dbReference>
<dbReference type="SUPFAM" id="SSF52743">
    <property type="entry name" value="Subtilisin-like"/>
    <property type="match status" value="1"/>
</dbReference>
<dbReference type="PROSITE" id="PS51892">
    <property type="entry name" value="SUBTILASE"/>
    <property type="match status" value="1"/>
</dbReference>
<dbReference type="InterPro" id="IPR013517">
    <property type="entry name" value="FG-GAP"/>
</dbReference>
<dbReference type="InterPro" id="IPR051048">
    <property type="entry name" value="Peptidase_S8/S53_subtilisin"/>
</dbReference>
<keyword evidence="2 6" id="KW-0645">Protease</keyword>
<comment type="caution">
    <text evidence="10">The sequence shown here is derived from an EMBL/GenBank/DDBJ whole genome shotgun (WGS) entry which is preliminary data.</text>
</comment>
<dbReference type="InterPro" id="IPR023828">
    <property type="entry name" value="Peptidase_S8_Ser-AS"/>
</dbReference>
<feature type="active site" description="Charge relay system" evidence="6">
    <location>
        <position position="118"/>
    </location>
</feature>
<organism evidence="10 11">
    <name type="scientific">Candidatus Kerfeldbacteria bacterium RIFCSPLOWO2_01_FULL_48_11</name>
    <dbReference type="NCBI Taxonomy" id="1798543"/>
    <lineage>
        <taxon>Bacteria</taxon>
        <taxon>Candidatus Kerfeldiibacteriota</taxon>
    </lineage>
</organism>
<evidence type="ECO:0000256" key="5">
    <source>
        <dbReference type="ARBA" id="ARBA00022825"/>
    </source>
</evidence>
<gene>
    <name evidence="10" type="ORF">A2898_02825</name>
</gene>
<keyword evidence="3 8" id="KW-0732">Signal</keyword>
<evidence type="ECO:0000259" key="9">
    <source>
        <dbReference type="Pfam" id="PF00082"/>
    </source>
</evidence>
<dbReference type="GO" id="GO:0006508">
    <property type="term" value="P:proteolysis"/>
    <property type="evidence" value="ECO:0007669"/>
    <property type="project" value="UniProtKB-KW"/>
</dbReference>
<dbReference type="PROSITE" id="PS00136">
    <property type="entry name" value="SUBTILASE_ASP"/>
    <property type="match status" value="1"/>
</dbReference>
<accession>A0A1G2B9U7</accession>
<keyword evidence="4 6" id="KW-0378">Hydrolase</keyword>
<dbReference type="GO" id="GO:0004252">
    <property type="term" value="F:serine-type endopeptidase activity"/>
    <property type="evidence" value="ECO:0007669"/>
    <property type="project" value="UniProtKB-UniRule"/>
</dbReference>
<reference evidence="10 11" key="1">
    <citation type="journal article" date="2016" name="Nat. Commun.">
        <title>Thousands of microbial genomes shed light on interconnected biogeochemical processes in an aquifer system.</title>
        <authorList>
            <person name="Anantharaman K."/>
            <person name="Brown C.T."/>
            <person name="Hug L.A."/>
            <person name="Sharon I."/>
            <person name="Castelle C.J."/>
            <person name="Probst A.J."/>
            <person name="Thomas B.C."/>
            <person name="Singh A."/>
            <person name="Wilkins M.J."/>
            <person name="Karaoz U."/>
            <person name="Brodie E.L."/>
            <person name="Williams K.H."/>
            <person name="Hubbard S.S."/>
            <person name="Banfield J.F."/>
        </authorList>
    </citation>
    <scope>NUCLEOTIDE SEQUENCE [LARGE SCALE GENOMIC DNA]</scope>
</reference>
<dbReference type="InterPro" id="IPR023827">
    <property type="entry name" value="Peptidase_S8_Asp-AS"/>
</dbReference>
<dbReference type="Proteomes" id="UP000179164">
    <property type="component" value="Unassembled WGS sequence"/>
</dbReference>
<dbReference type="AlphaFoldDB" id="A0A1G2B9U7"/>
<dbReference type="Pfam" id="PF00082">
    <property type="entry name" value="Peptidase_S8"/>
    <property type="match status" value="1"/>
</dbReference>